<gene>
    <name evidence="1" type="ORF">M0R45_025273</name>
</gene>
<evidence type="ECO:0000313" key="1">
    <source>
        <dbReference type="EMBL" id="KAK9928121.1"/>
    </source>
</evidence>
<name>A0AAW1WWM2_RUBAR</name>
<dbReference type="Proteomes" id="UP001457282">
    <property type="component" value="Unassembled WGS sequence"/>
</dbReference>
<dbReference type="AlphaFoldDB" id="A0AAW1WWM2"/>
<keyword evidence="2" id="KW-1185">Reference proteome</keyword>
<comment type="caution">
    <text evidence="1">The sequence shown here is derived from an EMBL/GenBank/DDBJ whole genome shotgun (WGS) entry which is preliminary data.</text>
</comment>
<proteinExistence type="predicted"/>
<organism evidence="1 2">
    <name type="scientific">Rubus argutus</name>
    <name type="common">Southern blackberry</name>
    <dbReference type="NCBI Taxonomy" id="59490"/>
    <lineage>
        <taxon>Eukaryota</taxon>
        <taxon>Viridiplantae</taxon>
        <taxon>Streptophyta</taxon>
        <taxon>Embryophyta</taxon>
        <taxon>Tracheophyta</taxon>
        <taxon>Spermatophyta</taxon>
        <taxon>Magnoliopsida</taxon>
        <taxon>eudicotyledons</taxon>
        <taxon>Gunneridae</taxon>
        <taxon>Pentapetalae</taxon>
        <taxon>rosids</taxon>
        <taxon>fabids</taxon>
        <taxon>Rosales</taxon>
        <taxon>Rosaceae</taxon>
        <taxon>Rosoideae</taxon>
        <taxon>Rosoideae incertae sedis</taxon>
        <taxon>Rubus</taxon>
    </lineage>
</organism>
<reference evidence="1 2" key="1">
    <citation type="journal article" date="2023" name="G3 (Bethesda)">
        <title>A chromosome-length genome assembly and annotation of blackberry (Rubus argutus, cv. 'Hillquist').</title>
        <authorList>
            <person name="Bruna T."/>
            <person name="Aryal R."/>
            <person name="Dudchenko O."/>
            <person name="Sargent D.J."/>
            <person name="Mead D."/>
            <person name="Buti M."/>
            <person name="Cavallini A."/>
            <person name="Hytonen T."/>
            <person name="Andres J."/>
            <person name="Pham M."/>
            <person name="Weisz D."/>
            <person name="Mascagni F."/>
            <person name="Usai G."/>
            <person name="Natali L."/>
            <person name="Bassil N."/>
            <person name="Fernandez G.E."/>
            <person name="Lomsadze A."/>
            <person name="Armour M."/>
            <person name="Olukolu B."/>
            <person name="Poorten T."/>
            <person name="Britton C."/>
            <person name="Davik J."/>
            <person name="Ashrafi H."/>
            <person name="Aiden E.L."/>
            <person name="Borodovsky M."/>
            <person name="Worthington M."/>
        </authorList>
    </citation>
    <scope>NUCLEOTIDE SEQUENCE [LARGE SCALE GENOMIC DNA]</scope>
    <source>
        <strain evidence="1">PI 553951</strain>
    </source>
</reference>
<dbReference type="EMBL" id="JBEDUW010000005">
    <property type="protein sequence ID" value="KAK9928121.1"/>
    <property type="molecule type" value="Genomic_DNA"/>
</dbReference>
<protein>
    <recommendedName>
        <fullName evidence="3">Dihydropteroate synthase</fullName>
    </recommendedName>
</protein>
<evidence type="ECO:0008006" key="3">
    <source>
        <dbReference type="Google" id="ProtNLM"/>
    </source>
</evidence>
<evidence type="ECO:0000313" key="2">
    <source>
        <dbReference type="Proteomes" id="UP001457282"/>
    </source>
</evidence>
<sequence length="163" mass="17770">MHIFKQLLPTISRLNGAKKYFQASCSAFIHSCPNSTVEVHSQDQEVVIALGSNVGDRLHNFNEALQLMRKSVKSRSEILSIPHEKNLGTTICNSPINGFAGSAIDSDVVLVGILSPCIPVDFLSLGKKLGGDSLIGKEGLKRVVANWKWLVGLVYENLNHGYP</sequence>
<dbReference type="SUPFAM" id="SSF55083">
    <property type="entry name" value="6-hydroxymethyl-7,8-dihydropterin pyrophosphokinase, HPPK"/>
    <property type="match status" value="1"/>
</dbReference>
<dbReference type="InterPro" id="IPR035907">
    <property type="entry name" value="Hppk_sf"/>
</dbReference>
<accession>A0AAW1WWM2</accession>